<feature type="binding site" evidence="14">
    <location>
        <begin position="218"/>
        <end position="220"/>
    </location>
    <ligand>
        <name>iminosuccinate</name>
        <dbReference type="ChEBI" id="CHEBI:77875"/>
    </ligand>
</feature>
<feature type="binding site" evidence="14">
    <location>
        <position position="285"/>
    </location>
    <ligand>
        <name>[4Fe-4S] cluster</name>
        <dbReference type="ChEBI" id="CHEBI:49883"/>
    </ligand>
</feature>
<feature type="binding site" evidence="14">
    <location>
        <position position="106"/>
    </location>
    <ligand>
        <name>[4Fe-4S] cluster</name>
        <dbReference type="ChEBI" id="CHEBI:49883"/>
    </ligand>
</feature>
<comment type="caution">
    <text evidence="15">The sequence shown here is derived from an EMBL/GenBank/DDBJ whole genome shotgun (WGS) entry which is preliminary data.</text>
</comment>
<feature type="binding site" evidence="14">
    <location>
        <position position="61"/>
    </location>
    <ligand>
        <name>iminosuccinate</name>
        <dbReference type="ChEBI" id="CHEBI:77875"/>
    </ligand>
</feature>
<dbReference type="Proteomes" id="UP000031408">
    <property type="component" value="Unassembled WGS sequence"/>
</dbReference>
<comment type="subcellular location">
    <subcellularLocation>
        <location evidence="2 14">Cytoplasm</location>
    </subcellularLocation>
</comment>
<dbReference type="FunFam" id="3.40.50.10800:FF:000001">
    <property type="entry name" value="Quinolinate synthase A"/>
    <property type="match status" value="1"/>
</dbReference>
<comment type="catalytic activity">
    <reaction evidence="12">
        <text>iminosuccinate + dihydroxyacetone phosphate = quinolinate + phosphate + 2 H2O + H(+)</text>
        <dbReference type="Rhea" id="RHEA:25888"/>
        <dbReference type="ChEBI" id="CHEBI:15377"/>
        <dbReference type="ChEBI" id="CHEBI:15378"/>
        <dbReference type="ChEBI" id="CHEBI:29959"/>
        <dbReference type="ChEBI" id="CHEBI:43474"/>
        <dbReference type="ChEBI" id="CHEBI:57642"/>
        <dbReference type="ChEBI" id="CHEBI:77875"/>
        <dbReference type="EC" id="2.5.1.72"/>
    </reaction>
    <physiologicalReaction direction="left-to-right" evidence="12">
        <dbReference type="Rhea" id="RHEA:25889"/>
    </physiologicalReaction>
</comment>
<evidence type="ECO:0000256" key="4">
    <source>
        <dbReference type="ARBA" id="ARBA00012669"/>
    </source>
</evidence>
<evidence type="ECO:0000256" key="13">
    <source>
        <dbReference type="ARBA" id="ARBA00073059"/>
    </source>
</evidence>
<evidence type="ECO:0000256" key="5">
    <source>
        <dbReference type="ARBA" id="ARBA00022485"/>
    </source>
</evidence>
<dbReference type="HAMAP" id="MF_00568">
    <property type="entry name" value="NadA_type2"/>
    <property type="match status" value="1"/>
</dbReference>
<evidence type="ECO:0000256" key="9">
    <source>
        <dbReference type="ARBA" id="ARBA00022723"/>
    </source>
</evidence>
<evidence type="ECO:0000256" key="8">
    <source>
        <dbReference type="ARBA" id="ARBA00022679"/>
    </source>
</evidence>
<dbReference type="Pfam" id="PF02445">
    <property type="entry name" value="NadA"/>
    <property type="match status" value="1"/>
</dbReference>
<evidence type="ECO:0000256" key="10">
    <source>
        <dbReference type="ARBA" id="ARBA00023004"/>
    </source>
</evidence>
<organism evidence="15 16">
    <name type="scientific">Flavihumibacter solisilvae</name>
    <dbReference type="NCBI Taxonomy" id="1349421"/>
    <lineage>
        <taxon>Bacteria</taxon>
        <taxon>Pseudomonadati</taxon>
        <taxon>Bacteroidota</taxon>
        <taxon>Chitinophagia</taxon>
        <taxon>Chitinophagales</taxon>
        <taxon>Chitinophagaceae</taxon>
        <taxon>Flavihumibacter</taxon>
    </lineage>
</organism>
<evidence type="ECO:0000256" key="3">
    <source>
        <dbReference type="ARBA" id="ARBA00005065"/>
    </source>
</evidence>
<keyword evidence="8 14" id="KW-0808">Transferase</keyword>
<dbReference type="InterPro" id="IPR023066">
    <property type="entry name" value="Quinolinate_synth_type2"/>
</dbReference>
<keyword evidence="5 14" id="KW-0004">4Fe-4S</keyword>
<dbReference type="InterPro" id="IPR003473">
    <property type="entry name" value="NadA"/>
</dbReference>
<dbReference type="NCBIfam" id="NF006878">
    <property type="entry name" value="PRK09375.1-2"/>
    <property type="match status" value="1"/>
</dbReference>
<keyword evidence="7 14" id="KW-0662">Pyridine nucleotide biosynthesis</keyword>
<dbReference type="NCBIfam" id="TIGR00550">
    <property type="entry name" value="nadA"/>
    <property type="match status" value="1"/>
</dbReference>
<accession>A0A0C1IQR8</accession>
<evidence type="ECO:0000256" key="6">
    <source>
        <dbReference type="ARBA" id="ARBA00022490"/>
    </source>
</evidence>
<dbReference type="UniPathway" id="UPA00253">
    <property type="reaction ID" value="UER00327"/>
</dbReference>
<comment type="cofactor">
    <cofactor evidence="14">
        <name>[4Fe-4S] cluster</name>
        <dbReference type="ChEBI" id="CHEBI:49883"/>
    </cofactor>
    <text evidence="14">Binds 1 [4Fe-4S] cluster per subunit.</text>
</comment>
<dbReference type="GO" id="GO:0051539">
    <property type="term" value="F:4 iron, 4 sulfur cluster binding"/>
    <property type="evidence" value="ECO:0007669"/>
    <property type="project" value="UniProtKB-KW"/>
</dbReference>
<keyword evidence="9 14" id="KW-0479">Metal-binding</keyword>
<feature type="binding site" evidence="14">
    <location>
        <position position="149"/>
    </location>
    <ligand>
        <name>iminosuccinate</name>
        <dbReference type="ChEBI" id="CHEBI:77875"/>
    </ligand>
</feature>
<dbReference type="FunFam" id="3.40.50.10800:FF:000003">
    <property type="entry name" value="Quinolinate synthase A"/>
    <property type="match status" value="1"/>
</dbReference>
<dbReference type="PANTHER" id="PTHR30573:SF0">
    <property type="entry name" value="QUINOLINATE SYNTHASE, CHLOROPLASTIC"/>
    <property type="match status" value="1"/>
</dbReference>
<evidence type="ECO:0000313" key="16">
    <source>
        <dbReference type="Proteomes" id="UP000031408"/>
    </source>
</evidence>
<dbReference type="Gene3D" id="3.40.50.10800">
    <property type="entry name" value="NadA-like"/>
    <property type="match status" value="3"/>
</dbReference>
<comment type="pathway">
    <text evidence="3 14">Cofactor biosynthesis; NAD(+) biosynthesis; quinolinate from iminoaspartate: step 1/1.</text>
</comment>
<feature type="binding site" evidence="14">
    <location>
        <position position="192"/>
    </location>
    <ligand>
        <name>[4Fe-4S] cluster</name>
        <dbReference type="ChEBI" id="CHEBI:49883"/>
    </ligand>
</feature>
<keyword evidence="16" id="KW-1185">Reference proteome</keyword>
<dbReference type="GO" id="GO:0005829">
    <property type="term" value="C:cytosol"/>
    <property type="evidence" value="ECO:0007669"/>
    <property type="project" value="TreeGrafter"/>
</dbReference>
<dbReference type="NCBIfam" id="NF006879">
    <property type="entry name" value="PRK09375.1-4"/>
    <property type="match status" value="1"/>
</dbReference>
<dbReference type="GO" id="GO:0034628">
    <property type="term" value="P:'de novo' NAD+ biosynthetic process from L-aspartate"/>
    <property type="evidence" value="ECO:0007669"/>
    <property type="project" value="TreeGrafter"/>
</dbReference>
<keyword evidence="6 14" id="KW-0963">Cytoplasm</keyword>
<feature type="binding site" evidence="14">
    <location>
        <position position="235"/>
    </location>
    <ligand>
        <name>iminosuccinate</name>
        <dbReference type="ChEBI" id="CHEBI:77875"/>
    </ligand>
</feature>
<evidence type="ECO:0000256" key="1">
    <source>
        <dbReference type="ARBA" id="ARBA00003791"/>
    </source>
</evidence>
<comment type="similarity">
    <text evidence="14">Belongs to the quinolinate synthase family. Type 2 subfamily.</text>
</comment>
<evidence type="ECO:0000256" key="11">
    <source>
        <dbReference type="ARBA" id="ARBA00023014"/>
    </source>
</evidence>
<reference evidence="15 16" key="1">
    <citation type="submission" date="2014-11" db="EMBL/GenBank/DDBJ databases">
        <title>Genome sequence of Flavihumibacter solisilvae 3-3.</title>
        <authorList>
            <person name="Zhou G."/>
            <person name="Li M."/>
            <person name="Wang G."/>
        </authorList>
    </citation>
    <scope>NUCLEOTIDE SEQUENCE [LARGE SCALE GENOMIC DNA]</scope>
    <source>
        <strain evidence="15 16">3-3</strain>
    </source>
</reference>
<evidence type="ECO:0000256" key="12">
    <source>
        <dbReference type="ARBA" id="ARBA00050125"/>
    </source>
</evidence>
<sequence length="335" mass="37421">MNIDTAKNNVDRVGFLDVEIDPSMDLFHEIERLKKEKNAIVLAHYYQEPDIQDVADYIGDSLGLAQQAEKTTADIIVFAGVHFMAETAKILNPEKKVLLPDLKAGCSLADSAPAELFRRFREQHPGHIVISYINCSADIKALSDIICTSSNAEKIIESVPADQPIIFAPDRNLGAYLNKKTGRNMVLWNGACMVHEIFSLEKITKLKIRHPEAKLIAHPECEDPVLRVADFIGSTTQLLKYTQQDNAKEFIVATETGILHQMQKGNPFKTFIPAPPDNSCACNDCPHMKLNTLEKLYLCMEFETPEITMDETLRTAAKRPIERMLEISKAAGLIG</sequence>
<dbReference type="EC" id="2.5.1.72" evidence="4 14"/>
<comment type="function">
    <text evidence="1 14">Catalyzes the condensation of iminoaspartate with dihydroxyacetone phosphate to form quinolinate.</text>
</comment>
<evidence type="ECO:0000256" key="2">
    <source>
        <dbReference type="ARBA" id="ARBA00004496"/>
    </source>
</evidence>
<evidence type="ECO:0000256" key="14">
    <source>
        <dbReference type="HAMAP-Rule" id="MF_00568"/>
    </source>
</evidence>
<dbReference type="GO" id="GO:0008987">
    <property type="term" value="F:quinolinate synthetase A activity"/>
    <property type="evidence" value="ECO:0007669"/>
    <property type="project" value="UniProtKB-UniRule"/>
</dbReference>
<dbReference type="GO" id="GO:0046872">
    <property type="term" value="F:metal ion binding"/>
    <property type="evidence" value="ECO:0007669"/>
    <property type="project" value="UniProtKB-KW"/>
</dbReference>
<dbReference type="AlphaFoldDB" id="A0A0C1IQR8"/>
<dbReference type="PANTHER" id="PTHR30573">
    <property type="entry name" value="QUINOLINATE SYNTHETASE A"/>
    <property type="match status" value="1"/>
</dbReference>
<gene>
    <name evidence="14" type="primary">nadA</name>
    <name evidence="15" type="ORF">OI18_01205</name>
</gene>
<keyword evidence="10 14" id="KW-0408">Iron</keyword>
<name>A0A0C1IQR8_9BACT</name>
<feature type="binding site" evidence="14">
    <location>
        <begin position="132"/>
        <end position="134"/>
    </location>
    <ligand>
        <name>iminosuccinate</name>
        <dbReference type="ChEBI" id="CHEBI:77875"/>
    </ligand>
</feature>
<dbReference type="EMBL" id="JSVC01000001">
    <property type="protein sequence ID" value="KIC96530.1"/>
    <property type="molecule type" value="Genomic_DNA"/>
</dbReference>
<dbReference type="STRING" id="1349421.OI18_01205"/>
<evidence type="ECO:0000256" key="7">
    <source>
        <dbReference type="ARBA" id="ARBA00022642"/>
    </source>
</evidence>
<evidence type="ECO:0000313" key="15">
    <source>
        <dbReference type="EMBL" id="KIC96530.1"/>
    </source>
</evidence>
<feature type="binding site" evidence="14">
    <location>
        <position position="44"/>
    </location>
    <ligand>
        <name>iminosuccinate</name>
        <dbReference type="ChEBI" id="CHEBI:77875"/>
    </ligand>
</feature>
<dbReference type="SUPFAM" id="SSF142754">
    <property type="entry name" value="NadA-like"/>
    <property type="match status" value="1"/>
</dbReference>
<dbReference type="RefSeq" id="WP_039136642.1">
    <property type="nucleotide sequence ID" value="NZ_JSVC01000001.1"/>
</dbReference>
<proteinExistence type="inferred from homology"/>
<keyword evidence="11 14" id="KW-0411">Iron-sulfur</keyword>
<dbReference type="InterPro" id="IPR036094">
    <property type="entry name" value="NadA_sf"/>
</dbReference>
<protein>
    <recommendedName>
        <fullName evidence="13 14">Quinolinate synthase</fullName>
        <ecNumber evidence="4 14">2.5.1.72</ecNumber>
    </recommendedName>
</protein>